<organism evidence="1 2">
    <name type="scientific">Arenibacter palladensis</name>
    <dbReference type="NCBI Taxonomy" id="237373"/>
    <lineage>
        <taxon>Bacteria</taxon>
        <taxon>Pseudomonadati</taxon>
        <taxon>Bacteroidota</taxon>
        <taxon>Flavobacteriia</taxon>
        <taxon>Flavobacteriales</taxon>
        <taxon>Flavobacteriaceae</taxon>
        <taxon>Arenibacter</taxon>
    </lineage>
</organism>
<sequence length="35" mass="4281">MGQVLQLEMENKLHFCLFNLLFSLFIHKRECERVN</sequence>
<accession>A0A1M5FR25</accession>
<keyword evidence="2" id="KW-1185">Reference proteome</keyword>
<dbReference type="AlphaFoldDB" id="A0A1M5FR25"/>
<evidence type="ECO:0000313" key="1">
    <source>
        <dbReference type="EMBL" id="SHF93622.1"/>
    </source>
</evidence>
<name>A0A1M5FR25_9FLAO</name>
<protein>
    <submittedName>
        <fullName evidence="1">Uncharacterized protein</fullName>
    </submittedName>
</protein>
<dbReference type="Proteomes" id="UP000184406">
    <property type="component" value="Unassembled WGS sequence"/>
</dbReference>
<dbReference type="EMBL" id="FQUX01000009">
    <property type="protein sequence ID" value="SHF93622.1"/>
    <property type="molecule type" value="Genomic_DNA"/>
</dbReference>
<gene>
    <name evidence="1" type="ORF">SAMN03080594_109171</name>
</gene>
<proteinExistence type="predicted"/>
<reference evidence="2" key="1">
    <citation type="submission" date="2016-11" db="EMBL/GenBank/DDBJ databases">
        <authorList>
            <person name="Varghese N."/>
            <person name="Submissions S."/>
        </authorList>
    </citation>
    <scope>NUCLEOTIDE SEQUENCE [LARGE SCALE GENOMIC DNA]</scope>
    <source>
        <strain evidence="2">DSM 17539</strain>
    </source>
</reference>
<evidence type="ECO:0000313" key="2">
    <source>
        <dbReference type="Proteomes" id="UP000184406"/>
    </source>
</evidence>